<sequence length="259" mass="27888">MSLNWTSYVDTTTPVEHDRLTLLQEAFDPRTARLLDQVGVRPGWDCLEVGAGAGSVARMLAERAGAEHVTATDMSTDFLTPLADLGVRVLRHDVTRDDAPGRFDLIHTRKVLEHVTERETALRRMASWLKPGGVLVVETATPVPEVTGDPAVGRTLAAMAEVLGRSVGTDPWWARTMPLPLERAGLVDCTAEGLSLAVRGGSPMARWLAETCRLTQGTAVADGLASVTDHEVAYAAYANPAYVDYSWLSIAAIGRTARA</sequence>
<dbReference type="EMBL" id="JAFFZE010000035">
    <property type="protein sequence ID" value="MCT2588230.1"/>
    <property type="molecule type" value="Genomic_DNA"/>
</dbReference>
<comment type="caution">
    <text evidence="2">The sequence shown here is derived from an EMBL/GenBank/DDBJ whole genome shotgun (WGS) entry which is preliminary data.</text>
</comment>
<dbReference type="Gene3D" id="3.40.50.150">
    <property type="entry name" value="Vaccinia Virus protein VP39"/>
    <property type="match status" value="1"/>
</dbReference>
<dbReference type="InterPro" id="IPR013217">
    <property type="entry name" value="Methyltransf_12"/>
</dbReference>
<keyword evidence="2" id="KW-0489">Methyltransferase</keyword>
<keyword evidence="2" id="KW-0808">Transferase</keyword>
<dbReference type="PANTHER" id="PTHR43591">
    <property type="entry name" value="METHYLTRANSFERASE"/>
    <property type="match status" value="1"/>
</dbReference>
<organism evidence="2 3">
    <name type="scientific">Actinophytocola gossypii</name>
    <dbReference type="NCBI Taxonomy" id="2812003"/>
    <lineage>
        <taxon>Bacteria</taxon>
        <taxon>Bacillati</taxon>
        <taxon>Actinomycetota</taxon>
        <taxon>Actinomycetes</taxon>
        <taxon>Pseudonocardiales</taxon>
        <taxon>Pseudonocardiaceae</taxon>
    </lineage>
</organism>
<reference evidence="2 3" key="1">
    <citation type="submission" date="2021-02" db="EMBL/GenBank/DDBJ databases">
        <title>Actinophytocola xerophila sp. nov., isolated from soil of cotton cropping field.</title>
        <authorList>
            <person name="Huang R."/>
            <person name="Chen X."/>
            <person name="Ge X."/>
            <person name="Liu W."/>
        </authorList>
    </citation>
    <scope>NUCLEOTIDE SEQUENCE [LARGE SCALE GENOMIC DNA]</scope>
    <source>
        <strain evidence="2 3">S1-96</strain>
    </source>
</reference>
<name>A0ABT2JK22_9PSEU</name>
<dbReference type="CDD" id="cd02440">
    <property type="entry name" value="AdoMet_MTases"/>
    <property type="match status" value="1"/>
</dbReference>
<dbReference type="Pfam" id="PF08242">
    <property type="entry name" value="Methyltransf_12"/>
    <property type="match status" value="1"/>
</dbReference>
<dbReference type="InterPro" id="IPR029063">
    <property type="entry name" value="SAM-dependent_MTases_sf"/>
</dbReference>
<proteinExistence type="predicted"/>
<dbReference type="Proteomes" id="UP001156441">
    <property type="component" value="Unassembled WGS sequence"/>
</dbReference>
<accession>A0ABT2JK22</accession>
<evidence type="ECO:0000313" key="3">
    <source>
        <dbReference type="Proteomes" id="UP001156441"/>
    </source>
</evidence>
<evidence type="ECO:0000259" key="1">
    <source>
        <dbReference type="Pfam" id="PF08242"/>
    </source>
</evidence>
<gene>
    <name evidence="2" type="ORF">JT362_34485</name>
</gene>
<feature type="domain" description="Methyltransferase type 12" evidence="1">
    <location>
        <begin position="47"/>
        <end position="135"/>
    </location>
</feature>
<keyword evidence="3" id="KW-1185">Reference proteome</keyword>
<protein>
    <submittedName>
        <fullName evidence="2">Class I SAM-dependent methyltransferase</fullName>
    </submittedName>
</protein>
<dbReference type="GO" id="GO:0032259">
    <property type="term" value="P:methylation"/>
    <property type="evidence" value="ECO:0007669"/>
    <property type="project" value="UniProtKB-KW"/>
</dbReference>
<dbReference type="RefSeq" id="WP_260196185.1">
    <property type="nucleotide sequence ID" value="NZ_JAFFZE010000035.1"/>
</dbReference>
<dbReference type="GO" id="GO:0008168">
    <property type="term" value="F:methyltransferase activity"/>
    <property type="evidence" value="ECO:0007669"/>
    <property type="project" value="UniProtKB-KW"/>
</dbReference>
<evidence type="ECO:0000313" key="2">
    <source>
        <dbReference type="EMBL" id="MCT2588230.1"/>
    </source>
</evidence>
<dbReference type="SUPFAM" id="SSF53335">
    <property type="entry name" value="S-adenosyl-L-methionine-dependent methyltransferases"/>
    <property type="match status" value="1"/>
</dbReference>